<name>A0ACC2IJ58_9PLEO</name>
<reference evidence="1" key="1">
    <citation type="submission" date="2022-11" db="EMBL/GenBank/DDBJ databases">
        <title>Genome Sequence of Boeremia exigua.</title>
        <authorList>
            <person name="Buettner E."/>
        </authorList>
    </citation>
    <scope>NUCLEOTIDE SEQUENCE</scope>
    <source>
        <strain evidence="1">CU02</strain>
    </source>
</reference>
<evidence type="ECO:0000313" key="1">
    <source>
        <dbReference type="EMBL" id="KAJ8115166.1"/>
    </source>
</evidence>
<evidence type="ECO:0000313" key="2">
    <source>
        <dbReference type="Proteomes" id="UP001153331"/>
    </source>
</evidence>
<proteinExistence type="predicted"/>
<sequence>MDPSRPRKHPDYPSSYYTDPPESDTSDRDRFPPRRHKTTTQVAESTIQESGRSVLSELLPRKRRQWMAGKRAKQKVLADPAMKEALAGGPLPRIAYIPDHNTLSYLDATEGSLNT</sequence>
<dbReference type="EMBL" id="JAPHNI010000154">
    <property type="protein sequence ID" value="KAJ8115166.1"/>
    <property type="molecule type" value="Genomic_DNA"/>
</dbReference>
<organism evidence="1 2">
    <name type="scientific">Boeremia exigua</name>
    <dbReference type="NCBI Taxonomy" id="749465"/>
    <lineage>
        <taxon>Eukaryota</taxon>
        <taxon>Fungi</taxon>
        <taxon>Dikarya</taxon>
        <taxon>Ascomycota</taxon>
        <taxon>Pezizomycotina</taxon>
        <taxon>Dothideomycetes</taxon>
        <taxon>Pleosporomycetidae</taxon>
        <taxon>Pleosporales</taxon>
        <taxon>Pleosporineae</taxon>
        <taxon>Didymellaceae</taxon>
        <taxon>Boeremia</taxon>
    </lineage>
</organism>
<dbReference type="Proteomes" id="UP001153331">
    <property type="component" value="Unassembled WGS sequence"/>
</dbReference>
<gene>
    <name evidence="1" type="ORF">OPT61_g3120</name>
</gene>
<comment type="caution">
    <text evidence="1">The sequence shown here is derived from an EMBL/GenBank/DDBJ whole genome shotgun (WGS) entry which is preliminary data.</text>
</comment>
<protein>
    <submittedName>
        <fullName evidence="1">Uncharacterized protein</fullName>
    </submittedName>
</protein>
<keyword evidence="2" id="KW-1185">Reference proteome</keyword>
<accession>A0ACC2IJ58</accession>